<sequence length="210" mass="24510">MPNASLNPEKVWRELAGNYTSDQELIETLWQELQQNYSEQNRHYHNLNHLSFMLEQAKRYEKQLKNPDAVTFAIFFHDIVYNSSQTDNEERSAALAEKRLLELTVPEATIMLVKEAILATKTHALHLNSDINFLLDFDLAILGTDWETYQAYAKSIREEYAHVPEEAYKAGRKKVLQHFLAMPRIFKTPIFQTLLEARAHHNLQAELQIL</sequence>
<name>A0A5N1IND0_9BACT</name>
<evidence type="ECO:0008006" key="3">
    <source>
        <dbReference type="Google" id="ProtNLM"/>
    </source>
</evidence>
<dbReference type="SUPFAM" id="SSF109604">
    <property type="entry name" value="HD-domain/PDEase-like"/>
    <property type="match status" value="1"/>
</dbReference>
<comment type="caution">
    <text evidence="1">The sequence shown here is derived from an EMBL/GenBank/DDBJ whole genome shotgun (WGS) entry which is preliminary data.</text>
</comment>
<dbReference type="Gene3D" id="1.10.3210.10">
    <property type="entry name" value="Hypothetical protein af1432"/>
    <property type="match status" value="1"/>
</dbReference>
<dbReference type="AlphaFoldDB" id="A0A5N1IND0"/>
<keyword evidence="2" id="KW-1185">Reference proteome</keyword>
<dbReference type="PANTHER" id="PTHR21174:SF0">
    <property type="entry name" value="HD PHOSPHOHYDROLASE FAMILY PROTEIN-RELATED"/>
    <property type="match status" value="1"/>
</dbReference>
<dbReference type="RefSeq" id="WP_150905533.1">
    <property type="nucleotide sequence ID" value="NZ_VTWT01000012.1"/>
</dbReference>
<evidence type="ECO:0000313" key="2">
    <source>
        <dbReference type="Proteomes" id="UP000326570"/>
    </source>
</evidence>
<accession>A0A5N1IND0</accession>
<dbReference type="PANTHER" id="PTHR21174">
    <property type="match status" value="1"/>
</dbReference>
<dbReference type="Proteomes" id="UP000326570">
    <property type="component" value="Unassembled WGS sequence"/>
</dbReference>
<evidence type="ECO:0000313" key="1">
    <source>
        <dbReference type="EMBL" id="KAA9325417.1"/>
    </source>
</evidence>
<proteinExistence type="predicted"/>
<organism evidence="1 2">
    <name type="scientific">Adhaeribacter soli</name>
    <dbReference type="NCBI Taxonomy" id="2607655"/>
    <lineage>
        <taxon>Bacteria</taxon>
        <taxon>Pseudomonadati</taxon>
        <taxon>Bacteroidota</taxon>
        <taxon>Cytophagia</taxon>
        <taxon>Cytophagales</taxon>
        <taxon>Hymenobacteraceae</taxon>
        <taxon>Adhaeribacter</taxon>
    </lineage>
</organism>
<dbReference type="EMBL" id="VTWT01000012">
    <property type="protein sequence ID" value="KAA9325417.1"/>
    <property type="molecule type" value="Genomic_DNA"/>
</dbReference>
<reference evidence="1 2" key="1">
    <citation type="submission" date="2019-09" db="EMBL/GenBank/DDBJ databases">
        <title>Genome sequence of Adhaeribacter sp. M2.</title>
        <authorList>
            <person name="Srinivasan S."/>
        </authorList>
    </citation>
    <scope>NUCLEOTIDE SEQUENCE [LARGE SCALE GENOMIC DNA]</scope>
    <source>
        <strain evidence="1 2">M2</strain>
    </source>
</reference>
<protein>
    <recommendedName>
        <fullName evidence="3">Metal-dependent HD superfamily phosphohydrolase</fullName>
    </recommendedName>
</protein>
<dbReference type="InterPro" id="IPR009218">
    <property type="entry name" value="HD_phosphohydro"/>
</dbReference>
<gene>
    <name evidence="1" type="ORF">F0P94_17675</name>
</gene>
<dbReference type="PIRSF" id="PIRSF035170">
    <property type="entry name" value="HD_phosphohydro"/>
    <property type="match status" value="1"/>
</dbReference>